<dbReference type="InterPro" id="IPR000926">
    <property type="entry name" value="RibA"/>
</dbReference>
<feature type="binding site" evidence="9">
    <location>
        <begin position="94"/>
        <end position="96"/>
    </location>
    <ligand>
        <name>GTP</name>
        <dbReference type="ChEBI" id="CHEBI:37565"/>
    </ligand>
</feature>
<feature type="binding site" evidence="9">
    <location>
        <position position="71"/>
    </location>
    <ligand>
        <name>GTP</name>
        <dbReference type="ChEBI" id="CHEBI:37565"/>
    </ligand>
</feature>
<dbReference type="EMBL" id="JBIWXY010000001">
    <property type="protein sequence ID" value="MFJ5445143.1"/>
    <property type="molecule type" value="Genomic_DNA"/>
</dbReference>
<keyword evidence="2 9" id="KW-0686">Riboflavin biosynthesis</keyword>
<dbReference type="HAMAP" id="MF_00179">
    <property type="entry name" value="RibA"/>
    <property type="match status" value="1"/>
</dbReference>
<evidence type="ECO:0000256" key="6">
    <source>
        <dbReference type="ARBA" id="ARBA00022833"/>
    </source>
</evidence>
<keyword evidence="7 9" id="KW-0342">GTP-binding</keyword>
<comment type="cofactor">
    <cofactor evidence="9">
        <name>Zn(2+)</name>
        <dbReference type="ChEBI" id="CHEBI:29105"/>
    </cofactor>
    <text evidence="9">Binds 1 zinc ion per subunit.</text>
</comment>
<comment type="catalytic activity">
    <reaction evidence="8 9">
        <text>GTP + 4 H2O = 2,5-diamino-6-hydroxy-4-(5-phosphoribosylamino)-pyrimidine + formate + 2 phosphate + 3 H(+)</text>
        <dbReference type="Rhea" id="RHEA:23704"/>
        <dbReference type="ChEBI" id="CHEBI:15377"/>
        <dbReference type="ChEBI" id="CHEBI:15378"/>
        <dbReference type="ChEBI" id="CHEBI:15740"/>
        <dbReference type="ChEBI" id="CHEBI:37565"/>
        <dbReference type="ChEBI" id="CHEBI:43474"/>
        <dbReference type="ChEBI" id="CHEBI:58614"/>
        <dbReference type="EC" id="3.5.4.25"/>
    </reaction>
</comment>
<dbReference type="CDD" id="cd00641">
    <property type="entry name" value="GTP_cyclohydro2"/>
    <property type="match status" value="1"/>
</dbReference>
<feature type="binding site" evidence="9">
    <location>
        <position position="156"/>
    </location>
    <ligand>
        <name>GTP</name>
        <dbReference type="ChEBI" id="CHEBI:37565"/>
    </ligand>
</feature>
<proteinExistence type="inferred from homology"/>
<feature type="active site" description="Proton acceptor" evidence="9">
    <location>
        <position position="128"/>
    </location>
</feature>
<evidence type="ECO:0000256" key="5">
    <source>
        <dbReference type="ARBA" id="ARBA00022801"/>
    </source>
</evidence>
<keyword evidence="3 9" id="KW-0479">Metal-binding</keyword>
<evidence type="ECO:0000313" key="11">
    <source>
        <dbReference type="EMBL" id="MFJ5445143.1"/>
    </source>
</evidence>
<accession>A0ABW8GJH8</accession>
<evidence type="ECO:0000256" key="3">
    <source>
        <dbReference type="ARBA" id="ARBA00022723"/>
    </source>
</evidence>
<gene>
    <name evidence="9 11" type="primary">ribA</name>
    <name evidence="11" type="ORF">ACIKP9_02765</name>
</gene>
<dbReference type="NCBIfam" id="NF001591">
    <property type="entry name" value="PRK00393.1"/>
    <property type="match status" value="1"/>
</dbReference>
<dbReference type="PANTHER" id="PTHR21327:SF18">
    <property type="entry name" value="3,4-DIHYDROXY-2-BUTANONE 4-PHOSPHATE SYNTHASE"/>
    <property type="match status" value="1"/>
</dbReference>
<keyword evidence="6 9" id="KW-0862">Zinc</keyword>
<dbReference type="PANTHER" id="PTHR21327">
    <property type="entry name" value="GTP CYCLOHYDROLASE II-RELATED"/>
    <property type="match status" value="1"/>
</dbReference>
<dbReference type="EC" id="3.5.4.25" evidence="9"/>
<dbReference type="InterPro" id="IPR032677">
    <property type="entry name" value="GTP_cyclohydro_II"/>
</dbReference>
<dbReference type="Pfam" id="PF00925">
    <property type="entry name" value="GTP_cyclohydro2"/>
    <property type="match status" value="1"/>
</dbReference>
<keyword evidence="4 9" id="KW-0547">Nucleotide-binding</keyword>
<feature type="binding site" evidence="9">
    <location>
        <position position="68"/>
    </location>
    <ligand>
        <name>Zn(2+)</name>
        <dbReference type="ChEBI" id="CHEBI:29105"/>
        <note>catalytic</note>
    </ligand>
</feature>
<evidence type="ECO:0000256" key="1">
    <source>
        <dbReference type="ARBA" id="ARBA00004853"/>
    </source>
</evidence>
<feature type="active site" description="Nucleophile" evidence="9">
    <location>
        <position position="130"/>
    </location>
</feature>
<keyword evidence="12" id="KW-1185">Reference proteome</keyword>
<evidence type="ECO:0000256" key="4">
    <source>
        <dbReference type="ARBA" id="ARBA00022741"/>
    </source>
</evidence>
<dbReference type="SUPFAM" id="SSF142695">
    <property type="entry name" value="RibA-like"/>
    <property type="match status" value="1"/>
</dbReference>
<evidence type="ECO:0000256" key="9">
    <source>
        <dbReference type="HAMAP-Rule" id="MF_00179"/>
    </source>
</evidence>
<dbReference type="Gene3D" id="3.40.50.10990">
    <property type="entry name" value="GTP cyclohydrolase II"/>
    <property type="match status" value="1"/>
</dbReference>
<sequence>MSTISKISSSTLPTKYGQFIIHVYHDIQSGQEHVALVAGHVLNNDKVMVRVHSECLTGDIFSSNRCDCGEQLVLAQSMIAEAGQGVLLYLKGHEGRGIGLANKIHAYALQDQGLDTVDANLHLGLPIDQRSYTAAVDILKDLGVHSLRLLTNNPEKVSSLQQAGLTIHERIPLVIQPNQDNLQYLLTKRDKLGHFFSQTEMQSPDFGEL</sequence>
<feature type="binding site" evidence="9">
    <location>
        <position position="151"/>
    </location>
    <ligand>
        <name>GTP</name>
        <dbReference type="ChEBI" id="CHEBI:37565"/>
    </ligand>
</feature>
<name>A0ABW8GJH8_9PROT</name>
<feature type="binding site" evidence="9">
    <location>
        <begin position="50"/>
        <end position="54"/>
    </location>
    <ligand>
        <name>GTP</name>
        <dbReference type="ChEBI" id="CHEBI:37565"/>
    </ligand>
</feature>
<feature type="binding site" evidence="9">
    <location>
        <position position="116"/>
    </location>
    <ligand>
        <name>GTP</name>
        <dbReference type="ChEBI" id="CHEBI:37565"/>
    </ligand>
</feature>
<evidence type="ECO:0000256" key="8">
    <source>
        <dbReference type="ARBA" id="ARBA00049295"/>
    </source>
</evidence>
<dbReference type="Proteomes" id="UP001617669">
    <property type="component" value="Unassembled WGS sequence"/>
</dbReference>
<dbReference type="GO" id="GO:0003935">
    <property type="term" value="F:GTP cyclohydrolase II activity"/>
    <property type="evidence" value="ECO:0007669"/>
    <property type="project" value="UniProtKB-EC"/>
</dbReference>
<comment type="pathway">
    <text evidence="1 9">Cofactor biosynthesis; riboflavin biosynthesis; 5-amino-6-(D-ribitylamino)uracil from GTP: step 1/4.</text>
</comment>
<feature type="binding site" evidence="9">
    <location>
        <position position="55"/>
    </location>
    <ligand>
        <name>Zn(2+)</name>
        <dbReference type="ChEBI" id="CHEBI:29105"/>
        <note>catalytic</note>
    </ligand>
</feature>
<dbReference type="InterPro" id="IPR036144">
    <property type="entry name" value="RibA-like_sf"/>
</dbReference>
<dbReference type="RefSeq" id="WP_400878999.1">
    <property type="nucleotide sequence ID" value="NZ_JBIWXY010000001.1"/>
</dbReference>
<comment type="caution">
    <text evidence="11">The sequence shown here is derived from an EMBL/GenBank/DDBJ whole genome shotgun (WGS) entry which is preliminary data.</text>
</comment>
<evidence type="ECO:0000256" key="2">
    <source>
        <dbReference type="ARBA" id="ARBA00022619"/>
    </source>
</evidence>
<feature type="binding site" evidence="9">
    <location>
        <position position="66"/>
    </location>
    <ligand>
        <name>Zn(2+)</name>
        <dbReference type="ChEBI" id="CHEBI:29105"/>
        <note>catalytic</note>
    </ligand>
</feature>
<reference evidence="11 12" key="1">
    <citation type="submission" date="2024-11" db="EMBL/GenBank/DDBJ databases">
        <authorList>
            <person name="Kaparullina E.N."/>
            <person name="Delegan Y.A."/>
            <person name="Doronina N.V."/>
        </authorList>
    </citation>
    <scope>NUCLEOTIDE SEQUENCE [LARGE SCALE GENOMIC DNA]</scope>
    <source>
        <strain evidence="11 12">7sh_L</strain>
    </source>
</reference>
<evidence type="ECO:0000259" key="10">
    <source>
        <dbReference type="Pfam" id="PF00925"/>
    </source>
</evidence>
<feature type="domain" description="GTP cyclohydrolase II" evidence="10">
    <location>
        <begin position="8"/>
        <end position="172"/>
    </location>
</feature>
<protein>
    <recommendedName>
        <fullName evidence="9">GTP cyclohydrolase-2</fullName>
        <ecNumber evidence="9">3.5.4.25</ecNumber>
    </recommendedName>
    <alternativeName>
        <fullName evidence="9">GTP cyclohydrolase II</fullName>
    </alternativeName>
</protein>
<evidence type="ECO:0000313" key="12">
    <source>
        <dbReference type="Proteomes" id="UP001617669"/>
    </source>
</evidence>
<evidence type="ECO:0000256" key="7">
    <source>
        <dbReference type="ARBA" id="ARBA00023134"/>
    </source>
</evidence>
<comment type="function">
    <text evidence="9">Catalyzes the conversion of GTP to 2,5-diamino-6-ribosylamino-4(3H)-pyrimidinone 5'-phosphate (DARP), formate and pyrophosphate.</text>
</comment>
<keyword evidence="5 9" id="KW-0378">Hydrolase</keyword>
<dbReference type="NCBIfam" id="TIGR00505">
    <property type="entry name" value="ribA"/>
    <property type="match status" value="1"/>
</dbReference>
<organism evidence="11 12">
    <name type="scientific">Methylobacillus methanolivorans</name>
    <dbReference type="NCBI Taxonomy" id="1848927"/>
    <lineage>
        <taxon>Bacteria</taxon>
        <taxon>Pseudomonadati</taxon>
        <taxon>Pseudomonadota</taxon>
        <taxon>Betaproteobacteria</taxon>
        <taxon>Nitrosomonadales</taxon>
        <taxon>Methylophilaceae</taxon>
        <taxon>Methylobacillus</taxon>
    </lineage>
</organism>
<comment type="similarity">
    <text evidence="9">Belongs to the GTP cyclohydrolase II family.</text>
</comment>